<feature type="region of interest" description="Disordered" evidence="2">
    <location>
        <begin position="1"/>
        <end position="99"/>
    </location>
</feature>
<feature type="coiled-coil region" evidence="1">
    <location>
        <begin position="797"/>
        <end position="834"/>
    </location>
</feature>
<dbReference type="PANTHER" id="PTHR37476:SF1">
    <property type="entry name" value="COILED-COIL DOMAIN-CONTAINING PROTEIN 171"/>
    <property type="match status" value="1"/>
</dbReference>
<feature type="compositionally biased region" description="Basic and acidic residues" evidence="2">
    <location>
        <begin position="378"/>
        <end position="403"/>
    </location>
</feature>
<reference evidence="3 4" key="1">
    <citation type="submission" date="2024-01" db="EMBL/GenBank/DDBJ databases">
        <authorList>
            <person name="Alioto T."/>
            <person name="Alioto T."/>
            <person name="Gomez Garrido J."/>
        </authorList>
    </citation>
    <scope>NUCLEOTIDE SEQUENCE [LARGE SCALE GENOMIC DNA]</scope>
</reference>
<sequence length="1325" mass="153193">MQTEPEERRRQSGRSGSGRAERRRTHTQRAAEEERTRTHTQRAAEEERTRTHTHTHRAAARSSEDEITRGRKRGGGGGGWRRAASEGGGDGEEEEEERLRWRISQLEKEKLELTSGHNQEVCVLQTELTRLRSSVERGEAQRAELQYQLTVAQRDAERVAELSGDKQALTERASELQQKVQELQKVVDITRRGREEDQHALQQDVEERDKLIHSFGSENQRLHRLLQEQEEALEEVERRMAEVQKESEKEAEVKRRQADELKYLKEREDERRKEKELGDQRMKSLQSSIESERAAHLESKFNSEIIQLRVRDLEAVLVTERSGQQEAQQSLELLRSQFREVERAYSLERERRDGTERAQERLQKELDQCKSDLTVTLETERRTTSDLTERLEEEKRRHADSHSQLEQAAQKQSDTEETFISCLKQIRETLRQHGTHTHTHSHTHTLQQLQKIIHVCVCVFVGCSPAAKDHGNLSLSEEVVLLLKSTLSADRHRQEETDRQVQDLVSASEKLQEENQTLKELNSDHSKHTEESQQAALRLQEEVTRLLRESSEWSTQSRELQAELEREREEREREKEKEKEGREKEREKEREEWEREREEREREKEERTAEVQKMIDLYQEESKVRLSFLYCLYQRLLAGCVLLNQSQSILGNFTWEELCDVISEQVDQLTSDLRRANNKVAHLQSVCEKKSVCVRELKRSQECVLSRVEESVRKREEAWSSQHTHTVTQLQNELQLCRSQCDSLRDHVSSAERQRSSLTSDLLRLQSLLSRSREESSSLLSACSLLAGATAHALLRLQELRQQKALLSRRLQEREQLEEEVRRLAGALGGEEEEEEEGQRRRRRRSRAVRRWRRSVCVVLAVRRWRALAKQTTVLFRLERDGDAVNKDDDDDDEGDEGRGKACARWLRSKYLSSAILSSMSDLQGALTHTGSSPPDVMSAARSAMSRLLDHLLSQSDAAPRSGEDEQTLTGRLRLGLNTLTPPRPDMKVYALVSSLQQHFLLFSQRLHSAEVERRGLRLEVANLKRARRREREVPAERFQSVCVELRQALSREQEAQTLIQEQTTQMQTLQLRVNTHAEEQEHTQHTLSQNEQSLLEARQEVSRKERSLRTLGKHLSGVQREQRHLEEKLQRAEEELRDAARRKDCLIGYMNAAERSYTEVRESLVQSRHSLSAQSRPPPLPREHLETNGAESIMGTPEVAACQSLLSSFSQLYHSCSSRIGWLEQEVSAHRSHVTALRGELQDACLRDNLAFVPVEFPEVSPFADGDALQSAPLFDWLKEPPVTLKTGPAPSSPPLCKPSIRTGAKEKKDVKKSREHVKSGGRK</sequence>
<feature type="region of interest" description="Disordered" evidence="2">
    <location>
        <begin position="377"/>
        <end position="412"/>
    </location>
</feature>
<feature type="coiled-coil region" evidence="1">
    <location>
        <begin position="659"/>
        <end position="686"/>
    </location>
</feature>
<name>A0AAV1Q8I5_SCOSC</name>
<protein>
    <submittedName>
        <fullName evidence="3">Coiled-coil domain-containing protein 171-like</fullName>
    </submittedName>
</protein>
<dbReference type="Proteomes" id="UP001314229">
    <property type="component" value="Unassembled WGS sequence"/>
</dbReference>
<gene>
    <name evidence="3" type="ORF">FSCOSCO3_A004391</name>
</gene>
<feature type="coiled-coil region" evidence="1">
    <location>
        <begin position="159"/>
        <end position="186"/>
    </location>
</feature>
<feature type="region of interest" description="Disordered" evidence="2">
    <location>
        <begin position="557"/>
        <end position="608"/>
    </location>
</feature>
<dbReference type="PANTHER" id="PTHR37476">
    <property type="entry name" value="COILED-COIL DOMAIN-CONTAINING PROTEIN 171"/>
    <property type="match status" value="1"/>
</dbReference>
<accession>A0AAV1Q8I5</accession>
<keyword evidence="4" id="KW-1185">Reference proteome</keyword>
<evidence type="ECO:0000313" key="4">
    <source>
        <dbReference type="Proteomes" id="UP001314229"/>
    </source>
</evidence>
<feature type="region of interest" description="Disordered" evidence="2">
    <location>
        <begin position="1284"/>
        <end position="1325"/>
    </location>
</feature>
<feature type="compositionally biased region" description="Basic and acidic residues" evidence="2">
    <location>
        <begin position="267"/>
        <end position="282"/>
    </location>
</feature>
<feature type="compositionally biased region" description="Basic and acidic residues" evidence="2">
    <location>
        <begin position="560"/>
        <end position="608"/>
    </location>
</feature>
<evidence type="ECO:0000256" key="2">
    <source>
        <dbReference type="SAM" id="MobiDB-lite"/>
    </source>
</evidence>
<keyword evidence="1" id="KW-0175">Coiled coil</keyword>
<comment type="caution">
    <text evidence="3">The sequence shown here is derived from an EMBL/GenBank/DDBJ whole genome shotgun (WGS) entry which is preliminary data.</text>
</comment>
<feature type="compositionally biased region" description="Basic and acidic residues" evidence="2">
    <location>
        <begin position="29"/>
        <end position="50"/>
    </location>
</feature>
<feature type="compositionally biased region" description="Basic and acidic residues" evidence="2">
    <location>
        <begin position="1"/>
        <end position="10"/>
    </location>
</feature>
<proteinExistence type="predicted"/>
<evidence type="ECO:0000313" key="3">
    <source>
        <dbReference type="EMBL" id="CAK6979709.1"/>
    </source>
</evidence>
<feature type="region of interest" description="Disordered" evidence="2">
    <location>
        <begin position="1077"/>
        <end position="1102"/>
    </location>
</feature>
<feature type="compositionally biased region" description="Basic residues" evidence="2">
    <location>
        <begin position="1312"/>
        <end position="1325"/>
    </location>
</feature>
<organism evidence="3 4">
    <name type="scientific">Scomber scombrus</name>
    <name type="common">Atlantic mackerel</name>
    <name type="synonym">Scomber vernalis</name>
    <dbReference type="NCBI Taxonomy" id="13677"/>
    <lineage>
        <taxon>Eukaryota</taxon>
        <taxon>Metazoa</taxon>
        <taxon>Chordata</taxon>
        <taxon>Craniata</taxon>
        <taxon>Vertebrata</taxon>
        <taxon>Euteleostomi</taxon>
        <taxon>Actinopterygii</taxon>
        <taxon>Neopterygii</taxon>
        <taxon>Teleostei</taxon>
        <taxon>Neoteleostei</taxon>
        <taxon>Acanthomorphata</taxon>
        <taxon>Pelagiaria</taxon>
        <taxon>Scombriformes</taxon>
        <taxon>Scombridae</taxon>
        <taxon>Scomber</taxon>
    </lineage>
</organism>
<evidence type="ECO:0000256" key="1">
    <source>
        <dbReference type="SAM" id="Coils"/>
    </source>
</evidence>
<feature type="coiled-coil region" evidence="1">
    <location>
        <begin position="219"/>
        <end position="253"/>
    </location>
</feature>
<dbReference type="EMBL" id="CAWUFR010000605">
    <property type="protein sequence ID" value="CAK6979709.1"/>
    <property type="molecule type" value="Genomic_DNA"/>
</dbReference>
<feature type="region of interest" description="Disordered" evidence="2">
    <location>
        <begin position="267"/>
        <end position="287"/>
    </location>
</feature>
<feature type="coiled-coil region" evidence="1">
    <location>
        <begin position="1116"/>
        <end position="1143"/>
    </location>
</feature>